<evidence type="ECO:0000313" key="2">
    <source>
        <dbReference type="Proteomes" id="UP001432322"/>
    </source>
</evidence>
<reference evidence="1" key="1">
    <citation type="submission" date="2023-10" db="EMBL/GenBank/DDBJ databases">
        <title>Genome assembly of Pristionchus species.</title>
        <authorList>
            <person name="Yoshida K."/>
            <person name="Sommer R.J."/>
        </authorList>
    </citation>
    <scope>NUCLEOTIDE SEQUENCE</scope>
    <source>
        <strain evidence="1">RS5133</strain>
    </source>
</reference>
<dbReference type="AlphaFoldDB" id="A0AAV5UUA5"/>
<protein>
    <submittedName>
        <fullName evidence="1">Uncharacterized protein</fullName>
    </submittedName>
</protein>
<evidence type="ECO:0000313" key="1">
    <source>
        <dbReference type="EMBL" id="GMT09745.1"/>
    </source>
</evidence>
<sequence>PRILLVREANPFHSESIGTLALLELVLIIRQPARGHNLRPSHVCDDLVNDVLLLLLLLLFLPRSSH</sequence>
<dbReference type="EMBL" id="BTSY01000001">
    <property type="protein sequence ID" value="GMT09745.1"/>
    <property type="molecule type" value="Genomic_DNA"/>
</dbReference>
<dbReference type="Proteomes" id="UP001432322">
    <property type="component" value="Unassembled WGS sequence"/>
</dbReference>
<name>A0AAV5UUA5_9BILA</name>
<gene>
    <name evidence="1" type="ORF">PFISCL1PPCAC_1042</name>
</gene>
<comment type="caution">
    <text evidence="1">The sequence shown here is derived from an EMBL/GenBank/DDBJ whole genome shotgun (WGS) entry which is preliminary data.</text>
</comment>
<organism evidence="1 2">
    <name type="scientific">Pristionchus fissidentatus</name>
    <dbReference type="NCBI Taxonomy" id="1538716"/>
    <lineage>
        <taxon>Eukaryota</taxon>
        <taxon>Metazoa</taxon>
        <taxon>Ecdysozoa</taxon>
        <taxon>Nematoda</taxon>
        <taxon>Chromadorea</taxon>
        <taxon>Rhabditida</taxon>
        <taxon>Rhabditina</taxon>
        <taxon>Diplogasteromorpha</taxon>
        <taxon>Diplogasteroidea</taxon>
        <taxon>Neodiplogasteridae</taxon>
        <taxon>Pristionchus</taxon>
    </lineage>
</organism>
<proteinExistence type="predicted"/>
<feature type="non-terminal residue" evidence="1">
    <location>
        <position position="1"/>
    </location>
</feature>
<accession>A0AAV5UUA5</accession>
<keyword evidence="2" id="KW-1185">Reference proteome</keyword>